<reference evidence="1 2" key="1">
    <citation type="submission" date="2016-04" db="EMBL/GenBank/DDBJ databases">
        <title>Chloroflexus islandicus sp. nov., a thermophilic filamentous anoxygenic phototrophic bacterium from geyser Strokkur (Iceland).</title>
        <authorList>
            <person name="Gaisin V.A."/>
            <person name="Kalashnikov A.M."/>
            <person name="Sukhacheva M.V."/>
            <person name="Grouzdev D.S."/>
            <person name="Ivanov T.M."/>
            <person name="Kuznetsov B."/>
            <person name="Gorlenko V.M."/>
        </authorList>
    </citation>
    <scope>NUCLEOTIDE SEQUENCE [LARGE SCALE GENOMIC DNA]</scope>
    <source>
        <strain evidence="2">isl-2</strain>
    </source>
</reference>
<keyword evidence="2" id="KW-1185">Reference proteome</keyword>
<dbReference type="OrthoDB" id="9789552at2"/>
<dbReference type="EMBL" id="LWQS01000054">
    <property type="protein sequence ID" value="OAN45497.1"/>
    <property type="molecule type" value="Genomic_DNA"/>
</dbReference>
<name>A0A178MBG8_9CHLR</name>
<dbReference type="AlphaFoldDB" id="A0A178MBG8"/>
<evidence type="ECO:0000313" key="1">
    <source>
        <dbReference type="EMBL" id="OAN45497.1"/>
    </source>
</evidence>
<proteinExistence type="predicted"/>
<protein>
    <recommendedName>
        <fullName evidence="3">DUF4127 family protein</fullName>
    </recommendedName>
</protein>
<evidence type="ECO:0000313" key="2">
    <source>
        <dbReference type="Proteomes" id="UP000078287"/>
    </source>
</evidence>
<dbReference type="InterPro" id="IPR025394">
    <property type="entry name" value="DUF4127"/>
</dbReference>
<organism evidence="1 2">
    <name type="scientific">Chloroflexus islandicus</name>
    <dbReference type="NCBI Taxonomy" id="1707952"/>
    <lineage>
        <taxon>Bacteria</taxon>
        <taxon>Bacillati</taxon>
        <taxon>Chloroflexota</taxon>
        <taxon>Chloroflexia</taxon>
        <taxon>Chloroflexales</taxon>
        <taxon>Chloroflexineae</taxon>
        <taxon>Chloroflexaceae</taxon>
        <taxon>Chloroflexus</taxon>
    </lineage>
</organism>
<dbReference type="Proteomes" id="UP000078287">
    <property type="component" value="Unassembled WGS sequence"/>
</dbReference>
<comment type="caution">
    <text evidence="1">The sequence shown here is derived from an EMBL/GenBank/DDBJ whole genome shotgun (WGS) entry which is preliminary data.</text>
</comment>
<gene>
    <name evidence="1" type="ORF">A6A03_14600</name>
</gene>
<dbReference type="STRING" id="1707952.A6A03_14600"/>
<evidence type="ECO:0008006" key="3">
    <source>
        <dbReference type="Google" id="ProtNLM"/>
    </source>
</evidence>
<sequence>MMRIGLIPLDERPANTRDPALIAAAAGITLVLPPPSLLSRQRQPANCAGLAAWVEDVAPSLDGVIIACEQLGYGGLIAARVSDEPAEVIMQRLAVVRRLRQRFPRLTIYGFNVITRVSNANDAVEEPLYWAEYGEAIYRWSQTLDQVQQGQASGALLAEAQRMIPSELRHDVVRRRLRNHLVNLATLHLLNDGVFDLLVLSSDDTSPFGLPSREKRWLSSWAELLPARERLLMYPGADEVGSVLVMRMALAHAGRQPAVAVQYAPAADRHNVAAFEDGPVTLTVERQLAAAGCRLAAAGEAADLWLGVNAPVARRAEWNPVDGPREQQMRRAAVSELVVQAAAAQRAGQVVAIADVAYPNGADPLLIELMVAHLELPTLAAYGGWNTAGNTIGGVIAQACASLLGGARQRAAQERLLVHRLVEDYGYQHLVRRELRQWLREAYGQPDLTAELIPLAAAQAEQRLNAVIATLPGLAARWQILPGSVTFPWRRTFEIDFTLQ</sequence>
<dbReference type="RefSeq" id="WP_066787575.1">
    <property type="nucleotide sequence ID" value="NZ_LWQS01000054.1"/>
</dbReference>
<dbReference type="Pfam" id="PF13552">
    <property type="entry name" value="DUF4127"/>
    <property type="match status" value="1"/>
</dbReference>
<accession>A0A178MBG8</accession>